<dbReference type="Pfam" id="PF11697">
    <property type="entry name" value="DUF3293"/>
    <property type="match status" value="1"/>
</dbReference>
<protein>
    <recommendedName>
        <fullName evidence="3">DUF3293 domain-containing protein</fullName>
    </recommendedName>
</protein>
<dbReference type="Proteomes" id="UP000054925">
    <property type="component" value="Unassembled WGS sequence"/>
</dbReference>
<accession>A0A158KDU4</accession>
<keyword evidence="2" id="KW-1185">Reference proteome</keyword>
<reference evidence="1" key="1">
    <citation type="submission" date="2016-01" db="EMBL/GenBank/DDBJ databases">
        <authorList>
            <person name="Peeters C."/>
        </authorList>
    </citation>
    <scope>NUCLEOTIDE SEQUENCE [LARGE SCALE GENOMIC DNA]</scope>
    <source>
        <strain evidence="1">LMG 22937</strain>
    </source>
</reference>
<evidence type="ECO:0000313" key="2">
    <source>
        <dbReference type="Proteomes" id="UP000054925"/>
    </source>
</evidence>
<comment type="caution">
    <text evidence="1">The sequence shown here is derived from an EMBL/GenBank/DDBJ whole genome shotgun (WGS) entry which is preliminary data.</text>
</comment>
<name>A0A158KDU4_9BURK</name>
<evidence type="ECO:0008006" key="3">
    <source>
        <dbReference type="Google" id="ProtNLM"/>
    </source>
</evidence>
<dbReference type="InterPro" id="IPR021710">
    <property type="entry name" value="DUF3293"/>
</dbReference>
<dbReference type="AlphaFoldDB" id="A0A158KDU4"/>
<proteinExistence type="predicted"/>
<gene>
    <name evidence="1" type="ORF">AWB67_05414</name>
</gene>
<sequence length="98" mass="10257">MFSDSNISGETIKAYLETDYIVLDAASTTLKIGQTNPHLAALHGTYDTPCSAFLTACNPFSENCGAEANAARTAALAADLKRRGLVTIEAIGKHPSNG</sequence>
<organism evidence="1 2">
    <name type="scientific">Caballeronia terrestris</name>
    <dbReference type="NCBI Taxonomy" id="1226301"/>
    <lineage>
        <taxon>Bacteria</taxon>
        <taxon>Pseudomonadati</taxon>
        <taxon>Pseudomonadota</taxon>
        <taxon>Betaproteobacteria</taxon>
        <taxon>Burkholderiales</taxon>
        <taxon>Burkholderiaceae</taxon>
        <taxon>Caballeronia</taxon>
    </lineage>
</organism>
<evidence type="ECO:0000313" key="1">
    <source>
        <dbReference type="EMBL" id="SAL79267.1"/>
    </source>
</evidence>
<dbReference type="EMBL" id="FCOL02000049">
    <property type="protein sequence ID" value="SAL79267.1"/>
    <property type="molecule type" value="Genomic_DNA"/>
</dbReference>